<name>A0A382QGE0_9ZZZZ</name>
<evidence type="ECO:0000313" key="1">
    <source>
        <dbReference type="EMBL" id="SVC84589.1"/>
    </source>
</evidence>
<proteinExistence type="predicted"/>
<dbReference type="EMBL" id="UINC01114346">
    <property type="protein sequence ID" value="SVC84589.1"/>
    <property type="molecule type" value="Genomic_DNA"/>
</dbReference>
<evidence type="ECO:0008006" key="2">
    <source>
        <dbReference type="Google" id="ProtNLM"/>
    </source>
</evidence>
<accession>A0A382QGE0</accession>
<dbReference type="SUPFAM" id="SSF51905">
    <property type="entry name" value="FAD/NAD(P)-binding domain"/>
    <property type="match status" value="1"/>
</dbReference>
<dbReference type="AlphaFoldDB" id="A0A382QGE0"/>
<organism evidence="1">
    <name type="scientific">marine metagenome</name>
    <dbReference type="NCBI Taxonomy" id="408172"/>
    <lineage>
        <taxon>unclassified sequences</taxon>
        <taxon>metagenomes</taxon>
        <taxon>ecological metagenomes</taxon>
    </lineage>
</organism>
<sequence length="278" mass="31208">HLDYSRLDRDDSSVRIRLNSTVVRVQHRGSPENASEVEVTYVGQDGAARTVHANHVVMACHNDMIPYICPEMSPEQKSALGYGERMPIVYTNVLIRNWTAFTNLGVRSVTCPGMYHSNFSLGRALEIGDYNPPRSPEDPMVLHMTRTPCAPGLPKKEQHRRGRRDLLETTFETFEHNIRDQIGRALSGGGFDPARDIEAITVNRWPHGYAYSYDTLDDPIEWALFEDDDRPCVIGRQRFGRISIANSDAAATPHTDAAIDEGYRAVGEQLLTRSRAGI</sequence>
<protein>
    <recommendedName>
        <fullName evidence="2">Amine oxidase domain-containing protein</fullName>
    </recommendedName>
</protein>
<gene>
    <name evidence="1" type="ORF">METZ01_LOCUS337443</name>
</gene>
<feature type="non-terminal residue" evidence="1">
    <location>
        <position position="1"/>
    </location>
</feature>
<dbReference type="InterPro" id="IPR036188">
    <property type="entry name" value="FAD/NAD-bd_sf"/>
</dbReference>
<reference evidence="1" key="1">
    <citation type="submission" date="2018-05" db="EMBL/GenBank/DDBJ databases">
        <authorList>
            <person name="Lanie J.A."/>
            <person name="Ng W.-L."/>
            <person name="Kazmierczak K.M."/>
            <person name="Andrzejewski T.M."/>
            <person name="Davidsen T.M."/>
            <person name="Wayne K.J."/>
            <person name="Tettelin H."/>
            <person name="Glass J.I."/>
            <person name="Rusch D."/>
            <person name="Podicherti R."/>
            <person name="Tsui H.-C.T."/>
            <person name="Winkler M.E."/>
        </authorList>
    </citation>
    <scope>NUCLEOTIDE SEQUENCE</scope>
</reference>